<sequence>MLGRLCGAASFAVFYVLIGEFLSTVLRSQAMGLASFISGLSLFVCPYIVHLAVYGKSLPLIIMGILSVMAGISSLFLPETLNQPLPQTLEDGEMFGRDFKLFSCVDRSRKEQDYNSTCTN</sequence>
<evidence type="ECO:0000256" key="2">
    <source>
        <dbReference type="ARBA" id="ARBA00022692"/>
    </source>
</evidence>
<organism evidence="9 10">
    <name type="scientific">Parnassius mnemosyne</name>
    <name type="common">clouded apollo</name>
    <dbReference type="NCBI Taxonomy" id="213953"/>
    <lineage>
        <taxon>Eukaryota</taxon>
        <taxon>Metazoa</taxon>
        <taxon>Ecdysozoa</taxon>
        <taxon>Arthropoda</taxon>
        <taxon>Hexapoda</taxon>
        <taxon>Insecta</taxon>
        <taxon>Pterygota</taxon>
        <taxon>Neoptera</taxon>
        <taxon>Endopterygota</taxon>
        <taxon>Lepidoptera</taxon>
        <taxon>Glossata</taxon>
        <taxon>Ditrysia</taxon>
        <taxon>Papilionoidea</taxon>
        <taxon>Papilionidae</taxon>
        <taxon>Parnassiinae</taxon>
        <taxon>Parnassini</taxon>
        <taxon>Parnassius</taxon>
        <taxon>Driopa</taxon>
    </lineage>
</organism>
<evidence type="ECO:0000256" key="4">
    <source>
        <dbReference type="ARBA" id="ARBA00023136"/>
    </source>
</evidence>
<accession>A0AAV1L7Q7</accession>
<dbReference type="EMBL" id="CAVLGL010000086">
    <property type="protein sequence ID" value="CAK1591351.1"/>
    <property type="molecule type" value="Genomic_DNA"/>
</dbReference>
<comment type="caution">
    <text evidence="9">The sequence shown here is derived from an EMBL/GenBank/DDBJ whole genome shotgun (WGS) entry which is preliminary data.</text>
</comment>
<evidence type="ECO:0000313" key="8">
    <source>
        <dbReference type="EMBL" id="CAK1591352.1"/>
    </source>
</evidence>
<dbReference type="EMBL" id="CAVLGL010000086">
    <property type="protein sequence ID" value="CAK1591353.1"/>
    <property type="molecule type" value="Genomic_DNA"/>
</dbReference>
<dbReference type="InterPro" id="IPR036259">
    <property type="entry name" value="MFS_trans_sf"/>
</dbReference>
<name>A0AAV1L7Q7_9NEOP</name>
<dbReference type="Gene3D" id="1.20.1250.20">
    <property type="entry name" value="MFS general substrate transporter like domains"/>
    <property type="match status" value="1"/>
</dbReference>
<dbReference type="GO" id="GO:0016020">
    <property type="term" value="C:membrane"/>
    <property type="evidence" value="ECO:0007669"/>
    <property type="project" value="UniProtKB-SubCell"/>
</dbReference>
<dbReference type="EMBL" id="CAVLGL010000086">
    <property type="protein sequence ID" value="CAK1591349.1"/>
    <property type="molecule type" value="Genomic_DNA"/>
</dbReference>
<comment type="subcellular location">
    <subcellularLocation>
        <location evidence="1">Membrane</location>
        <topology evidence="1">Multi-pass membrane protein</topology>
    </subcellularLocation>
</comment>
<keyword evidence="3 5" id="KW-1133">Transmembrane helix</keyword>
<keyword evidence="2 5" id="KW-0812">Transmembrane</keyword>
<evidence type="ECO:0000313" key="9">
    <source>
        <dbReference type="EMBL" id="CAK1591353.1"/>
    </source>
</evidence>
<feature type="transmembrane region" description="Helical" evidence="5">
    <location>
        <begin position="33"/>
        <end position="53"/>
    </location>
</feature>
<evidence type="ECO:0000313" key="7">
    <source>
        <dbReference type="EMBL" id="CAK1591351.1"/>
    </source>
</evidence>
<evidence type="ECO:0000256" key="3">
    <source>
        <dbReference type="ARBA" id="ARBA00022989"/>
    </source>
</evidence>
<keyword evidence="4 5" id="KW-0472">Membrane</keyword>
<dbReference type="PANTHER" id="PTHR24064">
    <property type="entry name" value="SOLUTE CARRIER FAMILY 22 MEMBER"/>
    <property type="match status" value="1"/>
</dbReference>
<protein>
    <recommendedName>
        <fullName evidence="11">Solute carrier family 22 member 15</fullName>
    </recommendedName>
</protein>
<evidence type="ECO:0008006" key="11">
    <source>
        <dbReference type="Google" id="ProtNLM"/>
    </source>
</evidence>
<evidence type="ECO:0000256" key="1">
    <source>
        <dbReference type="ARBA" id="ARBA00004141"/>
    </source>
</evidence>
<dbReference type="Proteomes" id="UP001314205">
    <property type="component" value="Unassembled WGS sequence"/>
</dbReference>
<dbReference type="SUPFAM" id="SSF103473">
    <property type="entry name" value="MFS general substrate transporter"/>
    <property type="match status" value="1"/>
</dbReference>
<gene>
    <name evidence="6" type="ORF">PARMNEM_LOCUS11601</name>
    <name evidence="7" type="ORF">PARMNEM_LOCUS11603</name>
    <name evidence="8" type="ORF">PARMNEM_LOCUS11604</name>
    <name evidence="9" type="ORF">PARMNEM_LOCUS11605</name>
</gene>
<evidence type="ECO:0000313" key="6">
    <source>
        <dbReference type="EMBL" id="CAK1591349.1"/>
    </source>
</evidence>
<feature type="transmembrane region" description="Helical" evidence="5">
    <location>
        <begin position="60"/>
        <end position="77"/>
    </location>
</feature>
<evidence type="ECO:0000256" key="5">
    <source>
        <dbReference type="SAM" id="Phobius"/>
    </source>
</evidence>
<proteinExistence type="predicted"/>
<reference evidence="9 10" key="1">
    <citation type="submission" date="2023-11" db="EMBL/GenBank/DDBJ databases">
        <authorList>
            <person name="Hedman E."/>
            <person name="Englund M."/>
            <person name="Stromberg M."/>
            <person name="Nyberg Akerstrom W."/>
            <person name="Nylinder S."/>
            <person name="Jareborg N."/>
            <person name="Kallberg Y."/>
            <person name="Kronander E."/>
        </authorList>
    </citation>
    <scope>NUCLEOTIDE SEQUENCE [LARGE SCALE GENOMIC DNA]</scope>
</reference>
<dbReference type="AlphaFoldDB" id="A0AAV1L7Q7"/>
<evidence type="ECO:0000313" key="10">
    <source>
        <dbReference type="Proteomes" id="UP001314205"/>
    </source>
</evidence>
<dbReference type="EMBL" id="CAVLGL010000086">
    <property type="protein sequence ID" value="CAK1591352.1"/>
    <property type="molecule type" value="Genomic_DNA"/>
</dbReference>
<keyword evidence="10" id="KW-1185">Reference proteome</keyword>